<reference evidence="3 4" key="1">
    <citation type="submission" date="2021-07" db="EMBL/GenBank/DDBJ databases">
        <title>A novel phosphonate cluster across the Pantoea species complex is important for pathogenicity in onion.</title>
        <authorList>
            <person name="Zhao M."/>
            <person name="Stice S."/>
            <person name="Shin G.Y."/>
            <person name="Coutinho T."/>
            <person name="Gitaitis R."/>
            <person name="Kvitko B."/>
            <person name="Dutta B."/>
        </authorList>
    </citation>
    <scope>NUCLEOTIDE SEQUENCE [LARGE SCALE GENOMIC DNA]</scope>
    <source>
        <strain evidence="3 4">BD 382</strain>
    </source>
</reference>
<feature type="compositionally biased region" description="Gly residues" evidence="1">
    <location>
        <begin position="68"/>
        <end position="84"/>
    </location>
</feature>
<proteinExistence type="predicted"/>
<keyword evidence="2" id="KW-0732">Signal</keyword>
<feature type="signal peptide" evidence="2">
    <location>
        <begin position="1"/>
        <end position="22"/>
    </location>
</feature>
<evidence type="ECO:0000256" key="2">
    <source>
        <dbReference type="SAM" id="SignalP"/>
    </source>
</evidence>
<sequence length="261" mass="27300">MNILVRGALVALCLLQTLPVKAGGFSSRSSFKSSSGFAARSPSYRPSSTGSAPAYKSFRPESGSGTKSAGGNGSSAGRGNGTSPGYGPSPSARQSLLNNNGPQPSPRLQTIIREKEASGPGWVGTAALVWLLSQHDLSSSDREWINSRLREANSDSSSEQPAPVSGQSDVSFQWAIPSHIVSGLPVKIVVTAVHYGKAVLPSCELDDVKSVPENNAAVLNWTPEDTFSAVATCRAEGWVDQRLLAVSQMSGGESESEPEPE</sequence>
<evidence type="ECO:0000256" key="1">
    <source>
        <dbReference type="SAM" id="MobiDB-lite"/>
    </source>
</evidence>
<comment type="caution">
    <text evidence="3">The sequence shown here is derived from an EMBL/GenBank/DDBJ whole genome shotgun (WGS) entry which is preliminary data.</text>
</comment>
<dbReference type="RefSeq" id="WP_029571068.1">
    <property type="nucleotide sequence ID" value="NZ_CP193912.1"/>
</dbReference>
<feature type="chain" id="PRO_5047409180" evidence="2">
    <location>
        <begin position="23"/>
        <end position="261"/>
    </location>
</feature>
<dbReference type="EMBL" id="JAHVXZ010000016">
    <property type="protein sequence ID" value="MBW1259444.1"/>
    <property type="molecule type" value="Genomic_DNA"/>
</dbReference>
<name>A0ABS6VJD5_9GAMM</name>
<gene>
    <name evidence="3" type="ORF">KYI95_19930</name>
</gene>
<organism evidence="3 4">
    <name type="scientific">Pantoea allii</name>
    <dbReference type="NCBI Taxonomy" id="574096"/>
    <lineage>
        <taxon>Bacteria</taxon>
        <taxon>Pseudomonadati</taxon>
        <taxon>Pseudomonadota</taxon>
        <taxon>Gammaproteobacteria</taxon>
        <taxon>Enterobacterales</taxon>
        <taxon>Erwiniaceae</taxon>
        <taxon>Pantoea</taxon>
    </lineage>
</organism>
<feature type="compositionally biased region" description="Low complexity" evidence="1">
    <location>
        <begin position="25"/>
        <end position="41"/>
    </location>
</feature>
<feature type="compositionally biased region" description="Polar residues" evidence="1">
    <location>
        <begin position="91"/>
        <end position="107"/>
    </location>
</feature>
<evidence type="ECO:0000313" key="4">
    <source>
        <dbReference type="Proteomes" id="UP001197236"/>
    </source>
</evidence>
<protein>
    <submittedName>
        <fullName evidence="3">FAM174 family membrane protein</fullName>
    </submittedName>
</protein>
<evidence type="ECO:0000313" key="3">
    <source>
        <dbReference type="EMBL" id="MBW1259444.1"/>
    </source>
</evidence>
<feature type="region of interest" description="Disordered" evidence="1">
    <location>
        <begin position="25"/>
        <end position="107"/>
    </location>
</feature>
<dbReference type="Proteomes" id="UP001197236">
    <property type="component" value="Unassembled WGS sequence"/>
</dbReference>
<accession>A0ABS6VJD5</accession>
<keyword evidence="4" id="KW-1185">Reference proteome</keyword>